<feature type="region of interest" description="Disordered" evidence="13">
    <location>
        <begin position="1"/>
        <end position="44"/>
    </location>
</feature>
<evidence type="ECO:0000256" key="6">
    <source>
        <dbReference type="ARBA" id="ARBA00022946"/>
    </source>
</evidence>
<dbReference type="EC" id="4.2.99.18" evidence="12"/>
<evidence type="ECO:0000256" key="1">
    <source>
        <dbReference type="ARBA" id="ARBA00001966"/>
    </source>
</evidence>
<comment type="subcellular location">
    <subcellularLocation>
        <location evidence="12">Nucleus</location>
    </subcellularLocation>
    <subcellularLocation>
        <location evidence="12">Mitochondrion</location>
    </subcellularLocation>
</comment>
<feature type="compositionally biased region" description="Basic and acidic residues" evidence="13">
    <location>
        <begin position="7"/>
        <end position="17"/>
    </location>
</feature>
<evidence type="ECO:0000256" key="4">
    <source>
        <dbReference type="ARBA" id="ARBA00022763"/>
    </source>
</evidence>
<comment type="function">
    <text evidence="12">Bifunctional DNA N-glycosylase with associated apurinic/apyrimidinic (AP) lyase function that catalyzes the first step in base excision repair (BER), the primary repair pathway for the repair of oxidative DNA damage. The DNA N-glycosylase activity releases the damaged DNA base from DNA by cleaving the N-glycosidic bond, leaving an AP site. The AP lyase activity cleaves the phosphodiester bond 3' to the AP site by a beta-elimination. Primarily recognizes and repairs oxidative base damage of pyrimidines.</text>
</comment>
<keyword evidence="4 12" id="KW-0227">DNA damage</keyword>
<keyword evidence="6" id="KW-0809">Transit peptide</keyword>
<dbReference type="SUPFAM" id="SSF48150">
    <property type="entry name" value="DNA-glycosylase"/>
    <property type="match status" value="1"/>
</dbReference>
<evidence type="ECO:0000313" key="15">
    <source>
        <dbReference type="EMBL" id="KAK9712718.1"/>
    </source>
</evidence>
<evidence type="ECO:0000256" key="12">
    <source>
        <dbReference type="HAMAP-Rule" id="MF_03183"/>
    </source>
</evidence>
<comment type="cofactor">
    <cofactor evidence="1">
        <name>[4Fe-4S] cluster</name>
        <dbReference type="ChEBI" id="CHEBI:49883"/>
    </cofactor>
</comment>
<keyword evidence="9 12" id="KW-0234">DNA repair</keyword>
<evidence type="ECO:0000256" key="9">
    <source>
        <dbReference type="ARBA" id="ARBA00023204"/>
    </source>
</evidence>
<comment type="caution">
    <text evidence="12">Lacks conserved residue(s) required for the propagation of feature annotation.</text>
</comment>
<proteinExistence type="inferred from homology"/>
<dbReference type="EMBL" id="JASJQH010007200">
    <property type="protein sequence ID" value="KAK9712718.1"/>
    <property type="molecule type" value="Genomic_DNA"/>
</dbReference>
<organism evidence="15 16">
    <name type="scientific">Basidiobolus ranarum</name>
    <dbReference type="NCBI Taxonomy" id="34480"/>
    <lineage>
        <taxon>Eukaryota</taxon>
        <taxon>Fungi</taxon>
        <taxon>Fungi incertae sedis</taxon>
        <taxon>Zoopagomycota</taxon>
        <taxon>Entomophthoromycotina</taxon>
        <taxon>Basidiobolomycetes</taxon>
        <taxon>Basidiobolales</taxon>
        <taxon>Basidiobolaceae</taxon>
        <taxon>Basidiobolus</taxon>
    </lineage>
</organism>
<evidence type="ECO:0000256" key="13">
    <source>
        <dbReference type="SAM" id="MobiDB-lite"/>
    </source>
</evidence>
<evidence type="ECO:0000256" key="3">
    <source>
        <dbReference type="ARBA" id="ARBA00022723"/>
    </source>
</evidence>
<keyword evidence="5 12" id="KW-0378">Hydrolase</keyword>
<feature type="compositionally biased region" description="Low complexity" evidence="13">
    <location>
        <begin position="18"/>
        <end position="33"/>
    </location>
</feature>
<keyword evidence="7" id="KW-0408">Iron</keyword>
<sequence length="366" mass="41509">MNLRSKTKSEKESKRALDFSSDSSLSSVPSEFSSDSEDTIKREEVSPISFSKVIPTRGEIPLKQEEDTKRLKIVKSESPTTDLPLLLKEEENTLTDQSSLKYFPTNNPVKKITIKKETLIDKKPRKTSSKRGMKREIQEEPKNWKMVYEKIVEYRRTHSAAVDTMGCERLGDTTAEPKSFRFQTLLSLMLSSRTKDEVTADAIKKLNKLGKITAKSILEMNDELLAECIGKVGFHRSKKGFIKRTANICVEQYDGDIPDTVEDLVKLPGVGPKMAYLTMQCAWFKNTGIGVDIHVHRISNRLGWVKTTDPEETRLALEDWLPQDYWRGINPLLVGFGQIMCKGVKPNCSECPVSQWCPSAQIKKTK</sequence>
<comment type="similarity">
    <text evidence="2 12">Belongs to the Nth/MutY family.</text>
</comment>
<evidence type="ECO:0000256" key="5">
    <source>
        <dbReference type="ARBA" id="ARBA00022801"/>
    </source>
</evidence>
<dbReference type="Pfam" id="PF00730">
    <property type="entry name" value="HhH-GPD"/>
    <property type="match status" value="1"/>
</dbReference>
<dbReference type="InterPro" id="IPR023170">
    <property type="entry name" value="HhH_base_excis_C"/>
</dbReference>
<keyword evidence="16" id="KW-1185">Reference proteome</keyword>
<keyword evidence="11 12" id="KW-0326">Glycosidase</keyword>
<dbReference type="PANTHER" id="PTHR43286:SF1">
    <property type="entry name" value="ENDONUCLEASE III-LIKE PROTEIN 1"/>
    <property type="match status" value="1"/>
</dbReference>
<comment type="catalytic activity">
    <reaction evidence="12">
        <text>2'-deoxyribonucleotide-(2'-deoxyribose 5'-phosphate)-2'-deoxyribonucleotide-DNA = a 3'-end 2'-deoxyribonucleotide-(2,3-dehydro-2,3-deoxyribose 5'-phosphate)-DNA + a 5'-end 5'-phospho-2'-deoxyribonucleoside-DNA + H(+)</text>
        <dbReference type="Rhea" id="RHEA:66592"/>
        <dbReference type="Rhea" id="RHEA-COMP:13180"/>
        <dbReference type="Rhea" id="RHEA-COMP:16897"/>
        <dbReference type="Rhea" id="RHEA-COMP:17067"/>
        <dbReference type="ChEBI" id="CHEBI:15378"/>
        <dbReference type="ChEBI" id="CHEBI:136412"/>
        <dbReference type="ChEBI" id="CHEBI:157695"/>
        <dbReference type="ChEBI" id="CHEBI:167181"/>
        <dbReference type="EC" id="4.2.99.18"/>
    </reaction>
</comment>
<dbReference type="InterPro" id="IPR003651">
    <property type="entry name" value="Endonuclease3_FeS-loop_motif"/>
</dbReference>
<dbReference type="PANTHER" id="PTHR43286">
    <property type="entry name" value="ENDONUCLEASE III-LIKE PROTEIN 1"/>
    <property type="match status" value="1"/>
</dbReference>
<dbReference type="Gene3D" id="1.10.340.30">
    <property type="entry name" value="Hypothetical protein, domain 2"/>
    <property type="match status" value="1"/>
</dbReference>
<evidence type="ECO:0000256" key="10">
    <source>
        <dbReference type="ARBA" id="ARBA00023239"/>
    </source>
</evidence>
<dbReference type="Pfam" id="PF00633">
    <property type="entry name" value="HHH"/>
    <property type="match status" value="1"/>
</dbReference>
<evidence type="ECO:0000259" key="14">
    <source>
        <dbReference type="SMART" id="SM00478"/>
    </source>
</evidence>
<feature type="domain" description="HhH-GPD" evidence="14">
    <location>
        <begin position="190"/>
        <end position="339"/>
    </location>
</feature>
<dbReference type="EC" id="3.2.2.-" evidence="12"/>
<keyword evidence="12" id="KW-0539">Nucleus</keyword>
<accession>A0ABR2W0W9</accession>
<dbReference type="InterPro" id="IPR011257">
    <property type="entry name" value="DNA_glycosylase"/>
</dbReference>
<dbReference type="InterPro" id="IPR030841">
    <property type="entry name" value="NTH1"/>
</dbReference>
<keyword evidence="8" id="KW-0411">Iron-sulfur</keyword>
<keyword evidence="12" id="KW-0496">Mitochondrion</keyword>
<comment type="caution">
    <text evidence="15">The sequence shown here is derived from an EMBL/GenBank/DDBJ whole genome shotgun (WGS) entry which is preliminary data.</text>
</comment>
<dbReference type="CDD" id="cd00056">
    <property type="entry name" value="ENDO3c"/>
    <property type="match status" value="1"/>
</dbReference>
<evidence type="ECO:0000256" key="11">
    <source>
        <dbReference type="ARBA" id="ARBA00023295"/>
    </source>
</evidence>
<protein>
    <recommendedName>
        <fullName evidence="12">Endonuclease III homolog</fullName>
        <ecNumber evidence="12">3.2.2.-</ecNumber>
        <ecNumber evidence="12">4.2.99.18</ecNumber>
    </recommendedName>
    <alternativeName>
        <fullName evidence="12">Bifunctional DNA N-glycosylase/DNA-(apurinic or apyrimidinic site) lyase</fullName>
        <shortName evidence="12">DNA glycosylase/AP lyase</shortName>
    </alternativeName>
</protein>
<evidence type="ECO:0000313" key="16">
    <source>
        <dbReference type="Proteomes" id="UP001479436"/>
    </source>
</evidence>
<dbReference type="Proteomes" id="UP001479436">
    <property type="component" value="Unassembled WGS sequence"/>
</dbReference>
<dbReference type="SMART" id="SM00525">
    <property type="entry name" value="FES"/>
    <property type="match status" value="1"/>
</dbReference>
<keyword evidence="3" id="KW-0479">Metal-binding</keyword>
<gene>
    <name evidence="15" type="primary">NTH1_2</name>
    <name evidence="12" type="synonym">NTH1</name>
    <name evidence="15" type="ORF">K7432_006938</name>
</gene>
<keyword evidence="10 12" id="KW-0456">Lyase</keyword>
<dbReference type="Gene3D" id="1.10.1670.10">
    <property type="entry name" value="Helix-hairpin-Helix base-excision DNA repair enzymes (C-terminal)"/>
    <property type="match status" value="1"/>
</dbReference>
<dbReference type="GO" id="GO:0140078">
    <property type="term" value="F:class I DNA-(apurinic or apyrimidinic site) endonuclease activity"/>
    <property type="evidence" value="ECO:0007669"/>
    <property type="project" value="UniProtKB-EC"/>
</dbReference>
<evidence type="ECO:0000256" key="2">
    <source>
        <dbReference type="ARBA" id="ARBA00008343"/>
    </source>
</evidence>
<dbReference type="InterPro" id="IPR000445">
    <property type="entry name" value="HhH_motif"/>
</dbReference>
<evidence type="ECO:0000256" key="7">
    <source>
        <dbReference type="ARBA" id="ARBA00023004"/>
    </source>
</evidence>
<name>A0ABR2W0W9_9FUNG</name>
<reference evidence="15 16" key="1">
    <citation type="submission" date="2023-04" db="EMBL/GenBank/DDBJ databases">
        <title>Genome of Basidiobolus ranarum AG-B5.</title>
        <authorList>
            <person name="Stajich J.E."/>
            <person name="Carter-House D."/>
            <person name="Gryganskyi A."/>
        </authorList>
    </citation>
    <scope>NUCLEOTIDE SEQUENCE [LARGE SCALE GENOMIC DNA]</scope>
    <source>
        <strain evidence="15 16">AG-B5</strain>
    </source>
</reference>
<dbReference type="InterPro" id="IPR003265">
    <property type="entry name" value="HhH-GPD_domain"/>
</dbReference>
<dbReference type="HAMAP" id="MF_03183">
    <property type="entry name" value="Endonuclease_III_Nth"/>
    <property type="match status" value="1"/>
</dbReference>
<evidence type="ECO:0000256" key="8">
    <source>
        <dbReference type="ARBA" id="ARBA00023014"/>
    </source>
</evidence>
<dbReference type="SMART" id="SM00478">
    <property type="entry name" value="ENDO3c"/>
    <property type="match status" value="1"/>
</dbReference>